<keyword evidence="1" id="KW-0732">Signal</keyword>
<feature type="domain" description="Secretion system C-terminal sorting" evidence="4">
    <location>
        <begin position="853"/>
        <end position="915"/>
    </location>
</feature>
<proteinExistence type="predicted"/>
<dbReference type="SUPFAM" id="SSF56300">
    <property type="entry name" value="Metallo-dependent phosphatases"/>
    <property type="match status" value="1"/>
</dbReference>
<dbReference type="EMBL" id="JBHTJM010000010">
    <property type="protein sequence ID" value="MFD0964731.1"/>
    <property type="molecule type" value="Genomic_DNA"/>
</dbReference>
<dbReference type="SUPFAM" id="SSF49363">
    <property type="entry name" value="Purple acid phosphatase, N-terminal domain"/>
    <property type="match status" value="1"/>
</dbReference>
<dbReference type="InterPro" id="IPR026444">
    <property type="entry name" value="Secre_tail"/>
</dbReference>
<dbReference type="Pfam" id="PF16656">
    <property type="entry name" value="Pur_ac_phosph_N"/>
    <property type="match status" value="1"/>
</dbReference>
<dbReference type="NCBIfam" id="TIGR04183">
    <property type="entry name" value="Por_Secre_tail"/>
    <property type="match status" value="1"/>
</dbReference>
<dbReference type="PANTHER" id="PTHR22953:SF153">
    <property type="entry name" value="PURPLE ACID PHOSPHATASE"/>
    <property type="match status" value="1"/>
</dbReference>
<protein>
    <submittedName>
        <fullName evidence="5">Fibronectin type III domain-containing protein</fullName>
    </submittedName>
</protein>
<evidence type="ECO:0000259" key="3">
    <source>
        <dbReference type="Pfam" id="PF16656"/>
    </source>
</evidence>
<evidence type="ECO:0000259" key="2">
    <source>
        <dbReference type="Pfam" id="PF00149"/>
    </source>
</evidence>
<accession>A0ABW3I4E8</accession>
<evidence type="ECO:0000313" key="5">
    <source>
        <dbReference type="EMBL" id="MFD0964731.1"/>
    </source>
</evidence>
<dbReference type="RefSeq" id="WP_377716280.1">
    <property type="nucleotide sequence ID" value="NZ_JBHTJM010000010.1"/>
</dbReference>
<dbReference type="Pfam" id="PF18962">
    <property type="entry name" value="Por_Secre_tail"/>
    <property type="match status" value="1"/>
</dbReference>
<feature type="domain" description="Calcineurin-like phosphoesterase" evidence="2">
    <location>
        <begin position="127"/>
        <end position="333"/>
    </location>
</feature>
<dbReference type="InterPro" id="IPR029052">
    <property type="entry name" value="Metallo-depent_PP-like"/>
</dbReference>
<organism evidence="5 6">
    <name type="scientific">Pseudofulvibacter geojedonensis</name>
    <dbReference type="NCBI Taxonomy" id="1123758"/>
    <lineage>
        <taxon>Bacteria</taxon>
        <taxon>Pseudomonadati</taxon>
        <taxon>Bacteroidota</taxon>
        <taxon>Flavobacteriia</taxon>
        <taxon>Flavobacteriales</taxon>
        <taxon>Flavobacteriaceae</taxon>
        <taxon>Pseudofulvibacter</taxon>
    </lineage>
</organism>
<gene>
    <name evidence="5" type="ORF">ACFQ1O_12020</name>
</gene>
<dbReference type="Gene3D" id="2.60.40.380">
    <property type="entry name" value="Purple acid phosphatase-like, N-terminal"/>
    <property type="match status" value="1"/>
</dbReference>
<feature type="domain" description="Purple acid phosphatase N-terminal" evidence="3">
    <location>
        <begin position="23"/>
        <end position="116"/>
    </location>
</feature>
<dbReference type="Proteomes" id="UP001596997">
    <property type="component" value="Unassembled WGS sequence"/>
</dbReference>
<sequence length="923" mass="103439">MKNSGKLLIIFLILLTHKVISQNINPYLQAAKPTSIWVSWKTDNGTNPSVSYGTTSTNLSTTVNGTTVNLSPQDSGYTSPYHWHNVQLTGLTPNTGYYYKVQSGSSDESAVHYFKTPPNYGNNNEKLRFIVLGDHQLINYQGQPYSKFNELVQAAKSKAEELYGTPLADHFNLIINDGDQVDYGNLTHYEKIHFEKQRYITPNLPLITAVGNHELYGAMGLNAYYEHFILDNNFDYQGINSGTERYYAYQMSNVLFVVLDTELNGTTQLNWVTSVLNAAATDTNVDWIITISHRPYQAEQYSNDYSPWYGTNVLPILKTNNKFALHIAGHHHLYSRGQFKDHPGYHIISGGTAWPQYWGDSSNETDHEETQGSWSNFAYQLVEIDNASNEMKVESYTIGSLTTTKNNTLLDSFHIKRGIAVPNKPSITNNITNAISLPYTFNSSAYNTSTGEAYNSTQFQISAASDFSVLERDTFRNHENFYGPLNGQTDETIDIGLGAGIFNLDIGTNQLNNGTHYIRVRHRDKALNWSEWSDTLQFEITGSVDGQPAISLDKPYYNTNETITVSYANGPGNAKDWIGIYQKGQTPGSTAATAWSYVNGNTSGTVNFSITTSGEYFVSFFENDGYTQLTNPIHFWVGNIPTLSSNKTEYAEGEDVLLSYATAPNNSQDWIGIYKVGTAPATGTYTSWQYVNNANGTQTYSNLPKGYYYATYHLKNGYSEIGERIYFQVGTQITTITTNKTEYELNENITVSFTDGPGKEKDWLGIYKNGENPGTDQLFTYKYFGGLANGVTTIDDSAGTSGQPNQVPDTTGDYFIVMFTDDSYNEVSNRVYFSVVNNVLNSENFTSKNNVSLYPNPIQEYAYVDTQHPISKLEIYDLSGKKVYEVKHIGASKVKIEKQFLPAGKYLLKVYSDKIYNLNIIIK</sequence>
<evidence type="ECO:0000313" key="6">
    <source>
        <dbReference type="Proteomes" id="UP001596997"/>
    </source>
</evidence>
<dbReference type="InterPro" id="IPR004843">
    <property type="entry name" value="Calcineurin-like_PHP"/>
</dbReference>
<dbReference type="InterPro" id="IPR039331">
    <property type="entry name" value="PAPs-like"/>
</dbReference>
<dbReference type="PANTHER" id="PTHR22953">
    <property type="entry name" value="ACID PHOSPHATASE RELATED"/>
    <property type="match status" value="1"/>
</dbReference>
<keyword evidence="6" id="KW-1185">Reference proteome</keyword>
<dbReference type="Gene3D" id="3.60.21.10">
    <property type="match status" value="1"/>
</dbReference>
<dbReference type="InterPro" id="IPR015914">
    <property type="entry name" value="PAPs_N"/>
</dbReference>
<evidence type="ECO:0000256" key="1">
    <source>
        <dbReference type="ARBA" id="ARBA00022729"/>
    </source>
</evidence>
<evidence type="ECO:0000259" key="4">
    <source>
        <dbReference type="Pfam" id="PF18962"/>
    </source>
</evidence>
<dbReference type="InterPro" id="IPR008963">
    <property type="entry name" value="Purple_acid_Pase-like_N"/>
</dbReference>
<comment type="caution">
    <text evidence="5">The sequence shown here is derived from an EMBL/GenBank/DDBJ whole genome shotgun (WGS) entry which is preliminary data.</text>
</comment>
<reference evidence="6" key="1">
    <citation type="journal article" date="2019" name="Int. J. Syst. Evol. Microbiol.">
        <title>The Global Catalogue of Microorganisms (GCM) 10K type strain sequencing project: providing services to taxonomists for standard genome sequencing and annotation.</title>
        <authorList>
            <consortium name="The Broad Institute Genomics Platform"/>
            <consortium name="The Broad Institute Genome Sequencing Center for Infectious Disease"/>
            <person name="Wu L."/>
            <person name="Ma J."/>
        </authorList>
    </citation>
    <scope>NUCLEOTIDE SEQUENCE [LARGE SCALE GENOMIC DNA]</scope>
    <source>
        <strain evidence="6">CCUG 62114</strain>
    </source>
</reference>
<dbReference type="Pfam" id="PF00149">
    <property type="entry name" value="Metallophos"/>
    <property type="match status" value="1"/>
</dbReference>
<name>A0ABW3I4E8_9FLAO</name>